<keyword evidence="2" id="KW-0732">Signal</keyword>
<feature type="chain" id="PRO_5017281798" description="PQQ-like domain-containing protein" evidence="2">
    <location>
        <begin position="22"/>
        <end position="387"/>
    </location>
</feature>
<evidence type="ECO:0008006" key="5">
    <source>
        <dbReference type="Google" id="ProtNLM"/>
    </source>
</evidence>
<feature type="region of interest" description="Disordered" evidence="1">
    <location>
        <begin position="22"/>
        <end position="56"/>
    </location>
</feature>
<sequence>MKRIAAIGAAAMLTLAGCASGAGEPAEGPAPASPNAPAEEGAQPGGPSLPVGEPFGDAEWSVAAGEKEVVVTPDRLIGIDSDNIRAWSAEGDEVWSHDRAEGGTKVWVGNDTIAVSEASVPEASGLDKAQPVLKITLLSIDSGEVVANAEVSNPTSAAGSRSGLAVQIDDYSGFVVVSEDGKTRKIDTTLSNRKPLFGEVDGIAFWKDGSGLHTERWTSRDLDLGSSGVAVVDRALGLLLLENTSGRGEDRDALSMVKADSGDVLYTVSCPKEPGIGASGGNIANTAVNSPNGKYGVSAALLYSAEQSQCVGGGEQQKVSLTAVDDNGTGYGLTEKDDLVVVPLGGEPAVSKLPGGASPPIGFMTGNIAVHWNESSGTVTGNAIIER</sequence>
<dbReference type="Proteomes" id="UP000243799">
    <property type="component" value="Unassembled WGS sequence"/>
</dbReference>
<evidence type="ECO:0000313" key="4">
    <source>
        <dbReference type="Proteomes" id="UP000243799"/>
    </source>
</evidence>
<evidence type="ECO:0000256" key="1">
    <source>
        <dbReference type="SAM" id="MobiDB-lite"/>
    </source>
</evidence>
<accession>A0A1I0Y780</accession>
<evidence type="ECO:0000256" key="2">
    <source>
        <dbReference type="SAM" id="SignalP"/>
    </source>
</evidence>
<name>A0A1I0Y780_9PSEU</name>
<dbReference type="EMBL" id="FOKG01000004">
    <property type="protein sequence ID" value="SFB09255.1"/>
    <property type="molecule type" value="Genomic_DNA"/>
</dbReference>
<feature type="signal peptide" evidence="2">
    <location>
        <begin position="1"/>
        <end position="21"/>
    </location>
</feature>
<gene>
    <name evidence="3" type="ORF">SAMN05216266_104291</name>
</gene>
<evidence type="ECO:0000313" key="3">
    <source>
        <dbReference type="EMBL" id="SFB09255.1"/>
    </source>
</evidence>
<dbReference type="PROSITE" id="PS51257">
    <property type="entry name" value="PROKAR_LIPOPROTEIN"/>
    <property type="match status" value="1"/>
</dbReference>
<protein>
    <recommendedName>
        <fullName evidence="5">PQQ-like domain-containing protein</fullName>
    </recommendedName>
</protein>
<keyword evidence="4" id="KW-1185">Reference proteome</keyword>
<feature type="compositionally biased region" description="Low complexity" evidence="1">
    <location>
        <begin position="22"/>
        <end position="42"/>
    </location>
</feature>
<dbReference type="AlphaFoldDB" id="A0A1I0Y780"/>
<proteinExistence type="predicted"/>
<reference evidence="4" key="1">
    <citation type="submission" date="2016-10" db="EMBL/GenBank/DDBJ databases">
        <authorList>
            <person name="Varghese N."/>
            <person name="Submissions S."/>
        </authorList>
    </citation>
    <scope>NUCLEOTIDE SEQUENCE [LARGE SCALE GENOMIC DNA]</scope>
    <source>
        <strain evidence="4">CGMCC 4.3568</strain>
    </source>
</reference>
<organism evidence="3 4">
    <name type="scientific">Amycolatopsis marina</name>
    <dbReference type="NCBI Taxonomy" id="490629"/>
    <lineage>
        <taxon>Bacteria</taxon>
        <taxon>Bacillati</taxon>
        <taxon>Actinomycetota</taxon>
        <taxon>Actinomycetes</taxon>
        <taxon>Pseudonocardiales</taxon>
        <taxon>Pseudonocardiaceae</taxon>
        <taxon>Amycolatopsis</taxon>
    </lineage>
</organism>